<dbReference type="SMART" id="SM00248">
    <property type="entry name" value="ANK"/>
    <property type="match status" value="6"/>
</dbReference>
<dbReference type="InterPro" id="IPR002110">
    <property type="entry name" value="Ankyrin_rpt"/>
</dbReference>
<proteinExistence type="predicted"/>
<dbReference type="PROSITE" id="PS50088">
    <property type="entry name" value="ANK_REPEAT"/>
    <property type="match status" value="1"/>
</dbReference>
<sequence>MLSKWWDMSRKNKETLKSLRKRVNWEIYEDRVKLLFQLEPIFYEWKDPLPNLREIFQGDEIDRLLTDSANLEDSEIGERFIVFVACSGYKDQPELDEDGDPVLQRTTALHHAARRKSENWWGLSRHLFRIFDRFDANYRDFFGCTHLHIACQLRCPELVGQFLDRGQNPDCLPCKFVDPPLHLIIRTGVRLCRLFEMLLLGGADPNLPDTEGRAPLHAICEKPYGAHRWVLDLIDFCRQYQKPLNFDARDALGRTALHVALIHDRRNLIEVLMLDTDMNLADADGLTPLHIICKNCPYSRDLYLRWLLELFKVNDLKRQRVLIDAQDKQGRTPLQWAVTNVWPGAVDLLLKRGADLSSFVFPSKICFGKGMASRNANFKLRLASGLMAIVESLENAGYELELSDALTIMESFFEHKVFEKSTSLVQRLHDDKKFEIEAKNKEIIQGLSLYDLIQLQPREVTKQFSFNDWFKNSEKFFNRVSIFYYEAFTAHLAEKLSRKFFLSWALVTFCELIHFRLPILCCDMMIENLPNEDLYNICLAATGQN</sequence>
<evidence type="ECO:0000313" key="5">
    <source>
        <dbReference type="Proteomes" id="UP001627154"/>
    </source>
</evidence>
<dbReference type="Proteomes" id="UP001627154">
    <property type="component" value="Unassembled WGS sequence"/>
</dbReference>
<comment type="caution">
    <text evidence="4">The sequence shown here is derived from an EMBL/GenBank/DDBJ whole genome shotgun (WGS) entry which is preliminary data.</text>
</comment>
<gene>
    <name evidence="4" type="ORF">TKK_013395</name>
</gene>
<evidence type="ECO:0000313" key="4">
    <source>
        <dbReference type="EMBL" id="KAL3392074.1"/>
    </source>
</evidence>
<reference evidence="4 5" key="1">
    <citation type="journal article" date="2024" name="bioRxiv">
        <title>A reference genome for Trichogramma kaykai: A tiny desert-dwelling parasitoid wasp with competing sex-ratio distorters.</title>
        <authorList>
            <person name="Culotta J."/>
            <person name="Lindsey A.R."/>
        </authorList>
    </citation>
    <scope>NUCLEOTIDE SEQUENCE [LARGE SCALE GENOMIC DNA]</scope>
    <source>
        <strain evidence="4 5">KSX58</strain>
    </source>
</reference>
<feature type="repeat" description="ANK" evidence="3">
    <location>
        <begin position="329"/>
        <end position="357"/>
    </location>
</feature>
<evidence type="ECO:0000256" key="2">
    <source>
        <dbReference type="ARBA" id="ARBA00023043"/>
    </source>
</evidence>
<dbReference type="Gene3D" id="1.25.40.20">
    <property type="entry name" value="Ankyrin repeat-containing domain"/>
    <property type="match status" value="2"/>
</dbReference>
<keyword evidence="5" id="KW-1185">Reference proteome</keyword>
<dbReference type="PANTHER" id="PTHR24198">
    <property type="entry name" value="ANKYRIN REPEAT AND PROTEIN KINASE DOMAIN-CONTAINING PROTEIN"/>
    <property type="match status" value="1"/>
</dbReference>
<protein>
    <submittedName>
        <fullName evidence="4">Uncharacterized protein</fullName>
    </submittedName>
</protein>
<dbReference type="PROSITE" id="PS50297">
    <property type="entry name" value="ANK_REP_REGION"/>
    <property type="match status" value="1"/>
</dbReference>
<name>A0ABD2WHI7_9HYME</name>
<dbReference type="EMBL" id="JBJJXI010000107">
    <property type="protein sequence ID" value="KAL3392074.1"/>
    <property type="molecule type" value="Genomic_DNA"/>
</dbReference>
<evidence type="ECO:0000256" key="1">
    <source>
        <dbReference type="ARBA" id="ARBA00022737"/>
    </source>
</evidence>
<keyword evidence="1" id="KW-0677">Repeat</keyword>
<dbReference type="Pfam" id="PF12796">
    <property type="entry name" value="Ank_2"/>
    <property type="match status" value="1"/>
</dbReference>
<dbReference type="InterPro" id="IPR036770">
    <property type="entry name" value="Ankyrin_rpt-contain_sf"/>
</dbReference>
<dbReference type="PANTHER" id="PTHR24198:SF165">
    <property type="entry name" value="ANKYRIN REPEAT-CONTAINING PROTEIN-RELATED"/>
    <property type="match status" value="1"/>
</dbReference>
<keyword evidence="2 3" id="KW-0040">ANK repeat</keyword>
<dbReference type="SUPFAM" id="SSF48403">
    <property type="entry name" value="Ankyrin repeat"/>
    <property type="match status" value="1"/>
</dbReference>
<dbReference type="AlphaFoldDB" id="A0ABD2WHI7"/>
<accession>A0ABD2WHI7</accession>
<evidence type="ECO:0000256" key="3">
    <source>
        <dbReference type="PROSITE-ProRule" id="PRU00023"/>
    </source>
</evidence>
<organism evidence="4 5">
    <name type="scientific">Trichogramma kaykai</name>
    <dbReference type="NCBI Taxonomy" id="54128"/>
    <lineage>
        <taxon>Eukaryota</taxon>
        <taxon>Metazoa</taxon>
        <taxon>Ecdysozoa</taxon>
        <taxon>Arthropoda</taxon>
        <taxon>Hexapoda</taxon>
        <taxon>Insecta</taxon>
        <taxon>Pterygota</taxon>
        <taxon>Neoptera</taxon>
        <taxon>Endopterygota</taxon>
        <taxon>Hymenoptera</taxon>
        <taxon>Apocrita</taxon>
        <taxon>Proctotrupomorpha</taxon>
        <taxon>Chalcidoidea</taxon>
        <taxon>Trichogrammatidae</taxon>
        <taxon>Trichogramma</taxon>
    </lineage>
</organism>